<accession>A0A5C2RU05</accession>
<dbReference type="OrthoDB" id="408631at2759"/>
<dbReference type="Pfam" id="PF07859">
    <property type="entry name" value="Abhydrolase_3"/>
    <property type="match status" value="1"/>
</dbReference>
<dbReference type="PANTHER" id="PTHR48081:SF8">
    <property type="entry name" value="ALPHA_BETA HYDROLASE FOLD-3 DOMAIN-CONTAINING PROTEIN-RELATED"/>
    <property type="match status" value="1"/>
</dbReference>
<dbReference type="AlphaFoldDB" id="A0A5C2RU05"/>
<dbReference type="InterPro" id="IPR029058">
    <property type="entry name" value="AB_hydrolase_fold"/>
</dbReference>
<dbReference type="InterPro" id="IPR013094">
    <property type="entry name" value="AB_hydrolase_3"/>
</dbReference>
<organism evidence="3 4">
    <name type="scientific">Lentinus tigrinus ALCF2SS1-6</name>
    <dbReference type="NCBI Taxonomy" id="1328759"/>
    <lineage>
        <taxon>Eukaryota</taxon>
        <taxon>Fungi</taxon>
        <taxon>Dikarya</taxon>
        <taxon>Basidiomycota</taxon>
        <taxon>Agaricomycotina</taxon>
        <taxon>Agaricomycetes</taxon>
        <taxon>Polyporales</taxon>
        <taxon>Polyporaceae</taxon>
        <taxon>Lentinus</taxon>
    </lineage>
</organism>
<dbReference type="InterPro" id="IPR050300">
    <property type="entry name" value="GDXG_lipolytic_enzyme"/>
</dbReference>
<dbReference type="Gene3D" id="3.40.50.1820">
    <property type="entry name" value="alpha/beta hydrolase"/>
    <property type="match status" value="1"/>
</dbReference>
<evidence type="ECO:0000256" key="1">
    <source>
        <dbReference type="ARBA" id="ARBA00022801"/>
    </source>
</evidence>
<dbReference type="STRING" id="1328759.A0A5C2RU05"/>
<feature type="domain" description="Alpha/beta hydrolase fold-3" evidence="2">
    <location>
        <begin position="89"/>
        <end position="307"/>
    </location>
</feature>
<evidence type="ECO:0000313" key="3">
    <source>
        <dbReference type="EMBL" id="RPD55188.1"/>
    </source>
</evidence>
<gene>
    <name evidence="3" type="ORF">L227DRAFT_533490</name>
</gene>
<sequence>MDPEYAAALAASAANAPAAFQSKSPTIKELRDGFVQAVTISHRKYHEARLPPASSYVVEDKFIPGPGGDILVRCVVPVVEDKDRKFPVMLWIHGGGGCVGDIEIDDYHLRRISVDLQLVTVNVEYRLAPEHPFPAANDDCYAALKWIADNAPSLKADLSQGFLIGGHSKGGNLTAMLTHVARDDPFFEGRQVTGQLLREPAVIDSESASVPEMYKADYKSMDENGNNPPLARHMIKYFRQMQGAPPTDPRYAPLLFPSHAGLPPAYIQVLGLDPLRDDGIVYEKALRMAGVRTKIDLYPGVSHGFHMSFPDIKLAEKTREDVNKGLKWLLGRAE</sequence>
<keyword evidence="4" id="KW-1185">Reference proteome</keyword>
<reference evidence="3" key="1">
    <citation type="journal article" date="2018" name="Genome Biol. Evol.">
        <title>Genomics and development of Lentinus tigrinus, a white-rot wood-decaying mushroom with dimorphic fruiting bodies.</title>
        <authorList>
            <person name="Wu B."/>
            <person name="Xu Z."/>
            <person name="Knudson A."/>
            <person name="Carlson A."/>
            <person name="Chen N."/>
            <person name="Kovaka S."/>
            <person name="LaButti K."/>
            <person name="Lipzen A."/>
            <person name="Pennachio C."/>
            <person name="Riley R."/>
            <person name="Schakwitz W."/>
            <person name="Umezawa K."/>
            <person name="Ohm R.A."/>
            <person name="Grigoriev I.V."/>
            <person name="Nagy L.G."/>
            <person name="Gibbons J."/>
            <person name="Hibbett D."/>
        </authorList>
    </citation>
    <scope>NUCLEOTIDE SEQUENCE [LARGE SCALE GENOMIC DNA]</scope>
    <source>
        <strain evidence="3">ALCF2SS1-6</strain>
    </source>
</reference>
<evidence type="ECO:0000313" key="4">
    <source>
        <dbReference type="Proteomes" id="UP000313359"/>
    </source>
</evidence>
<dbReference type="EMBL" id="ML122297">
    <property type="protein sequence ID" value="RPD55188.1"/>
    <property type="molecule type" value="Genomic_DNA"/>
</dbReference>
<evidence type="ECO:0000259" key="2">
    <source>
        <dbReference type="Pfam" id="PF07859"/>
    </source>
</evidence>
<dbReference type="SUPFAM" id="SSF53474">
    <property type="entry name" value="alpha/beta-Hydrolases"/>
    <property type="match status" value="1"/>
</dbReference>
<dbReference type="Proteomes" id="UP000313359">
    <property type="component" value="Unassembled WGS sequence"/>
</dbReference>
<keyword evidence="1" id="KW-0378">Hydrolase</keyword>
<dbReference type="GO" id="GO:0016787">
    <property type="term" value="F:hydrolase activity"/>
    <property type="evidence" value="ECO:0007669"/>
    <property type="project" value="UniProtKB-KW"/>
</dbReference>
<dbReference type="PANTHER" id="PTHR48081">
    <property type="entry name" value="AB HYDROLASE SUPERFAMILY PROTEIN C4A8.06C"/>
    <property type="match status" value="1"/>
</dbReference>
<name>A0A5C2RU05_9APHY</name>
<proteinExistence type="predicted"/>
<dbReference type="ESTHER" id="9aphy-a0a5c2t2q2">
    <property type="family name" value="Hormone-sensitive_lipase_like"/>
</dbReference>
<protein>
    <recommendedName>
        <fullName evidence="2">Alpha/beta hydrolase fold-3 domain-containing protein</fullName>
    </recommendedName>
</protein>